<name>A0A397UA11_9GLOM</name>
<reference evidence="2 3" key="1">
    <citation type="submission" date="2018-06" db="EMBL/GenBank/DDBJ databases">
        <title>Comparative genomics reveals the genomic features of Rhizophagus irregularis, R. cerebriforme, R. diaphanum and Gigaspora rosea, and their symbiotic lifestyle signature.</title>
        <authorList>
            <person name="Morin E."/>
            <person name="San Clemente H."/>
            <person name="Chen E.C.H."/>
            <person name="De La Providencia I."/>
            <person name="Hainaut M."/>
            <person name="Kuo A."/>
            <person name="Kohler A."/>
            <person name="Murat C."/>
            <person name="Tang N."/>
            <person name="Roy S."/>
            <person name="Loubradou J."/>
            <person name="Henrissat B."/>
            <person name="Grigoriev I.V."/>
            <person name="Corradi N."/>
            <person name="Roux C."/>
            <person name="Martin F.M."/>
        </authorList>
    </citation>
    <scope>NUCLEOTIDE SEQUENCE [LARGE SCALE GENOMIC DNA]</scope>
    <source>
        <strain evidence="2 3">DAOM 194757</strain>
    </source>
</reference>
<evidence type="ECO:0000313" key="3">
    <source>
        <dbReference type="Proteomes" id="UP000266673"/>
    </source>
</evidence>
<gene>
    <name evidence="2" type="ORF">C2G38_2215302</name>
</gene>
<dbReference type="EMBL" id="QKWP01001707">
    <property type="protein sequence ID" value="RIB07155.1"/>
    <property type="molecule type" value="Genomic_DNA"/>
</dbReference>
<evidence type="ECO:0000256" key="1">
    <source>
        <dbReference type="SAM" id="MobiDB-lite"/>
    </source>
</evidence>
<protein>
    <submittedName>
        <fullName evidence="2">Uncharacterized protein</fullName>
    </submittedName>
</protein>
<evidence type="ECO:0000313" key="2">
    <source>
        <dbReference type="EMBL" id="RIB07155.1"/>
    </source>
</evidence>
<sequence>MKGKAFWKRLICEVAELEKRKPCTCESETQELPSYPEIQEVSILSQPEEPKVTMEQKMMRIPKNELIYSLFGVVENLHIWHSRALKIMKATGGGNNCEDYSYEALSLPLQKNRSSQLESSDMSEDTVRTSEPPLPGTSIPYGPYKICG</sequence>
<feature type="region of interest" description="Disordered" evidence="1">
    <location>
        <begin position="113"/>
        <end position="137"/>
    </location>
</feature>
<dbReference type="OrthoDB" id="26094at2759"/>
<dbReference type="Proteomes" id="UP000266673">
    <property type="component" value="Unassembled WGS sequence"/>
</dbReference>
<keyword evidence="3" id="KW-1185">Reference proteome</keyword>
<organism evidence="2 3">
    <name type="scientific">Gigaspora rosea</name>
    <dbReference type="NCBI Taxonomy" id="44941"/>
    <lineage>
        <taxon>Eukaryota</taxon>
        <taxon>Fungi</taxon>
        <taxon>Fungi incertae sedis</taxon>
        <taxon>Mucoromycota</taxon>
        <taxon>Glomeromycotina</taxon>
        <taxon>Glomeromycetes</taxon>
        <taxon>Diversisporales</taxon>
        <taxon>Gigasporaceae</taxon>
        <taxon>Gigaspora</taxon>
    </lineage>
</organism>
<dbReference type="AlphaFoldDB" id="A0A397UA11"/>
<accession>A0A397UA11</accession>
<comment type="caution">
    <text evidence="2">The sequence shown here is derived from an EMBL/GenBank/DDBJ whole genome shotgun (WGS) entry which is preliminary data.</text>
</comment>
<proteinExistence type="predicted"/>